<dbReference type="AlphaFoldDB" id="A0A2G2X5Y5"/>
<dbReference type="OrthoDB" id="1261511at2759"/>
<evidence type="ECO:0000313" key="2">
    <source>
        <dbReference type="Proteomes" id="UP000224567"/>
    </source>
</evidence>
<comment type="caution">
    <text evidence="1">The sequence shown here is derived from an EMBL/GenBank/DDBJ whole genome shotgun (WGS) entry which is preliminary data.</text>
</comment>
<name>A0A2G2X5Y5_CAPBA</name>
<reference evidence="2" key="2">
    <citation type="journal article" date="2017" name="J. Anim. Genet.">
        <title>Multiple reference genome sequences of hot pepper reveal the massive evolution of plant disease resistance genes by retroduplication.</title>
        <authorList>
            <person name="Kim S."/>
            <person name="Park J."/>
            <person name="Yeom S.-I."/>
            <person name="Kim Y.-M."/>
            <person name="Seo E."/>
            <person name="Kim K.-T."/>
            <person name="Kim M.-S."/>
            <person name="Lee J.M."/>
            <person name="Cheong K."/>
            <person name="Shin H.-S."/>
            <person name="Kim S.-B."/>
            <person name="Han K."/>
            <person name="Lee J."/>
            <person name="Park M."/>
            <person name="Lee H.-A."/>
            <person name="Lee H.-Y."/>
            <person name="Lee Y."/>
            <person name="Oh S."/>
            <person name="Lee J.H."/>
            <person name="Choi E."/>
            <person name="Choi E."/>
            <person name="Lee S.E."/>
            <person name="Jeon J."/>
            <person name="Kim H."/>
            <person name="Choi G."/>
            <person name="Song H."/>
            <person name="Lee J."/>
            <person name="Lee S.-C."/>
            <person name="Kwon J.-K."/>
            <person name="Lee H.-Y."/>
            <person name="Koo N."/>
            <person name="Hong Y."/>
            <person name="Kim R.W."/>
            <person name="Kang W.-H."/>
            <person name="Huh J.H."/>
            <person name="Kang B.-C."/>
            <person name="Yang T.-J."/>
            <person name="Lee Y.-H."/>
            <person name="Bennetzen J.L."/>
            <person name="Choi D."/>
        </authorList>
    </citation>
    <scope>NUCLEOTIDE SEQUENCE [LARGE SCALE GENOMIC DNA]</scope>
    <source>
        <strain evidence="2">cv. PBC81</strain>
    </source>
</reference>
<proteinExistence type="predicted"/>
<dbReference type="EMBL" id="MLFT02000003">
    <property type="protein sequence ID" value="PHT52877.1"/>
    <property type="molecule type" value="Genomic_DNA"/>
</dbReference>
<evidence type="ECO:0000313" key="1">
    <source>
        <dbReference type="EMBL" id="PHT52877.1"/>
    </source>
</evidence>
<accession>A0A2G2X5Y5</accession>
<gene>
    <name evidence="1" type="ORF">CQW23_07339</name>
</gene>
<sequence>MSSWLQDFNITKQLYSLSGIPHALNVWMFECSSECVGTIAEEFGDFSTVPPREILIKAGLASPELPEQPLKRRKTVTFQQDSPVVMDDDTSTRDRSVYHVSGLYSETQNNATDKGRENDLKNEDGSDLKILENEIMAYEEEGSGDELKKKHISDVEDLLYDEVGRTVTDSIQAAVDSILFGLSTPSTTKSLDVSSSNKMIESQWDLLNSQIPPDFPDAQLLAVIVWKEKLICVYDSLPSKRKKEPPIEIQKVAVMLSTYLLDNGFYEKTERIDWPPLEAYKGKLAQQTGLVNEILFDVDYVQNILQ</sequence>
<dbReference type="PANTHER" id="PTHR31470:SF46">
    <property type="entry name" value="ULP1 PROTEASE FAMILY, C-TERMINAL CATALYTIC DOMAIN CONTAINING PROTEIN"/>
    <property type="match status" value="1"/>
</dbReference>
<keyword evidence="2" id="KW-1185">Reference proteome</keyword>
<dbReference type="Proteomes" id="UP000224567">
    <property type="component" value="Unassembled WGS sequence"/>
</dbReference>
<reference evidence="1 2" key="1">
    <citation type="journal article" date="2017" name="Genome Biol.">
        <title>New reference genome sequences of hot pepper reveal the massive evolution of plant disease-resistance genes by retroduplication.</title>
        <authorList>
            <person name="Kim S."/>
            <person name="Park J."/>
            <person name="Yeom S.I."/>
            <person name="Kim Y.M."/>
            <person name="Seo E."/>
            <person name="Kim K.T."/>
            <person name="Kim M.S."/>
            <person name="Lee J.M."/>
            <person name="Cheong K."/>
            <person name="Shin H.S."/>
            <person name="Kim S.B."/>
            <person name="Han K."/>
            <person name="Lee J."/>
            <person name="Park M."/>
            <person name="Lee H.A."/>
            <person name="Lee H.Y."/>
            <person name="Lee Y."/>
            <person name="Oh S."/>
            <person name="Lee J.H."/>
            <person name="Choi E."/>
            <person name="Choi E."/>
            <person name="Lee S.E."/>
            <person name="Jeon J."/>
            <person name="Kim H."/>
            <person name="Choi G."/>
            <person name="Song H."/>
            <person name="Lee J."/>
            <person name="Lee S.C."/>
            <person name="Kwon J.K."/>
            <person name="Lee H.Y."/>
            <person name="Koo N."/>
            <person name="Hong Y."/>
            <person name="Kim R.W."/>
            <person name="Kang W.H."/>
            <person name="Huh J.H."/>
            <person name="Kang B.C."/>
            <person name="Yang T.J."/>
            <person name="Lee Y.H."/>
            <person name="Bennetzen J.L."/>
            <person name="Choi D."/>
        </authorList>
    </citation>
    <scope>NUCLEOTIDE SEQUENCE [LARGE SCALE GENOMIC DNA]</scope>
    <source>
        <strain evidence="2">cv. PBC81</strain>
    </source>
</reference>
<organism evidence="1 2">
    <name type="scientific">Capsicum baccatum</name>
    <name type="common">Peruvian pepper</name>
    <dbReference type="NCBI Taxonomy" id="33114"/>
    <lineage>
        <taxon>Eukaryota</taxon>
        <taxon>Viridiplantae</taxon>
        <taxon>Streptophyta</taxon>
        <taxon>Embryophyta</taxon>
        <taxon>Tracheophyta</taxon>
        <taxon>Spermatophyta</taxon>
        <taxon>Magnoliopsida</taxon>
        <taxon>eudicotyledons</taxon>
        <taxon>Gunneridae</taxon>
        <taxon>Pentapetalae</taxon>
        <taxon>asterids</taxon>
        <taxon>lamiids</taxon>
        <taxon>Solanales</taxon>
        <taxon>Solanaceae</taxon>
        <taxon>Solanoideae</taxon>
        <taxon>Capsiceae</taxon>
        <taxon>Capsicum</taxon>
    </lineage>
</organism>
<protein>
    <submittedName>
        <fullName evidence="1">Uncharacterized protein</fullName>
    </submittedName>
</protein>
<dbReference type="PANTHER" id="PTHR31470">
    <property type="entry name" value="CYSTEINE PROTEINASES SUPERFAMILY PROTEIN-RELATED-RELATED"/>
    <property type="match status" value="1"/>
</dbReference>